<dbReference type="AlphaFoldDB" id="A0A7X4HHH2"/>
<dbReference type="Proteomes" id="UP000450676">
    <property type="component" value="Unassembled WGS sequence"/>
</dbReference>
<comment type="caution">
    <text evidence="2">The sequence shown here is derived from an EMBL/GenBank/DDBJ whole genome shotgun (WGS) entry which is preliminary data.</text>
</comment>
<dbReference type="GO" id="GO:0016787">
    <property type="term" value="F:hydrolase activity"/>
    <property type="evidence" value="ECO:0007669"/>
    <property type="project" value="UniProtKB-KW"/>
</dbReference>
<sequence length="228" mass="24548">MTPLVLIPGYMLDETLWDEVLPLLDADYPIIHGSLREGGTVEEMARHVLDACPPRFALAGFSMGGYIAREMARLAPQRVASLILIATSARRDSQATREQRAKAALATPPGPFRGLSKGAIVTSLHPGLAGNAGLIARVRAMGERLGRDVFLRQSLLERGDLERLGEIACPTLVVAAAQDQLRSPDQAVELRDGIPGAVLEVVEDSGHLIPLEQPGPLAALMRRVTRSR</sequence>
<proteinExistence type="predicted"/>
<accession>A0A7X4HHH2</accession>
<dbReference type="PANTHER" id="PTHR43798:SF29">
    <property type="entry name" value="AB HYDROLASE-1 DOMAIN-CONTAINING PROTEIN"/>
    <property type="match status" value="1"/>
</dbReference>
<dbReference type="RefSeq" id="WP_161074884.1">
    <property type="nucleotide sequence ID" value="NZ_WWCU01000041.1"/>
</dbReference>
<keyword evidence="2" id="KW-0378">Hydrolase</keyword>
<dbReference type="SUPFAM" id="SSF53474">
    <property type="entry name" value="alpha/beta-Hydrolases"/>
    <property type="match status" value="1"/>
</dbReference>
<dbReference type="PANTHER" id="PTHR43798">
    <property type="entry name" value="MONOACYLGLYCEROL LIPASE"/>
    <property type="match status" value="1"/>
</dbReference>
<keyword evidence="3" id="KW-1185">Reference proteome</keyword>
<evidence type="ECO:0000313" key="2">
    <source>
        <dbReference type="EMBL" id="MYN10597.1"/>
    </source>
</evidence>
<name>A0A7X4HHH2_9BURK</name>
<dbReference type="EMBL" id="WWCU01000041">
    <property type="protein sequence ID" value="MYN10597.1"/>
    <property type="molecule type" value="Genomic_DNA"/>
</dbReference>
<dbReference type="InterPro" id="IPR000073">
    <property type="entry name" value="AB_hydrolase_1"/>
</dbReference>
<dbReference type="InterPro" id="IPR050266">
    <property type="entry name" value="AB_hydrolase_sf"/>
</dbReference>
<evidence type="ECO:0000259" key="1">
    <source>
        <dbReference type="Pfam" id="PF12697"/>
    </source>
</evidence>
<gene>
    <name evidence="2" type="ORF">GTP77_25085</name>
</gene>
<protein>
    <submittedName>
        <fullName evidence="2">Alpha/beta fold hydrolase</fullName>
    </submittedName>
</protein>
<evidence type="ECO:0000313" key="3">
    <source>
        <dbReference type="Proteomes" id="UP000450676"/>
    </source>
</evidence>
<reference evidence="2 3" key="1">
    <citation type="submission" date="2019-12" db="EMBL/GenBank/DDBJ databases">
        <title>Novel species isolated from a subtropical stream in China.</title>
        <authorList>
            <person name="Lu H."/>
        </authorList>
    </citation>
    <scope>NUCLEOTIDE SEQUENCE [LARGE SCALE GENOMIC DNA]</scope>
    <source>
        <strain evidence="2 3">FT127W</strain>
    </source>
</reference>
<feature type="domain" description="AB hydrolase-1" evidence="1">
    <location>
        <begin position="4"/>
        <end position="219"/>
    </location>
</feature>
<dbReference type="InterPro" id="IPR029058">
    <property type="entry name" value="AB_hydrolase_fold"/>
</dbReference>
<organism evidence="2 3">
    <name type="scientific">Pseudoduganella aquatica</name>
    <dbReference type="NCBI Taxonomy" id="2660641"/>
    <lineage>
        <taxon>Bacteria</taxon>
        <taxon>Pseudomonadati</taxon>
        <taxon>Pseudomonadota</taxon>
        <taxon>Betaproteobacteria</taxon>
        <taxon>Burkholderiales</taxon>
        <taxon>Oxalobacteraceae</taxon>
        <taxon>Telluria group</taxon>
        <taxon>Pseudoduganella</taxon>
    </lineage>
</organism>
<dbReference type="Pfam" id="PF12697">
    <property type="entry name" value="Abhydrolase_6"/>
    <property type="match status" value="1"/>
</dbReference>
<dbReference type="Gene3D" id="3.40.50.1820">
    <property type="entry name" value="alpha/beta hydrolase"/>
    <property type="match status" value="1"/>
</dbReference>